<gene>
    <name evidence="1" type="ORF">ST44_08240</name>
</gene>
<evidence type="ECO:0000313" key="1">
    <source>
        <dbReference type="EMBL" id="KIP61962.1"/>
    </source>
</evidence>
<reference evidence="1 2" key="1">
    <citation type="submission" date="2015-01" db="EMBL/GenBank/DDBJ databases">
        <title>Comparative genomics of non-oral Prevotella species.</title>
        <authorList>
            <person name="Accetto T."/>
            <person name="Nograsek B."/>
            <person name="Avgustin G."/>
        </authorList>
    </citation>
    <scope>NUCLEOTIDE SEQUENCE [LARGE SCALE GENOMIC DNA]</scope>
    <source>
        <strain evidence="1 2">P5-119</strain>
    </source>
</reference>
<organism evidence="1 2">
    <name type="scientific">Prevotella pectinovora</name>
    <dbReference type="NCBI Taxonomy" id="1602169"/>
    <lineage>
        <taxon>Bacteria</taxon>
        <taxon>Pseudomonadati</taxon>
        <taxon>Bacteroidota</taxon>
        <taxon>Bacteroidia</taxon>
        <taxon>Bacteroidales</taxon>
        <taxon>Prevotellaceae</taxon>
        <taxon>Prevotella</taxon>
    </lineage>
</organism>
<dbReference type="GeneID" id="93483362"/>
<dbReference type="Proteomes" id="UP000032046">
    <property type="component" value="Unassembled WGS sequence"/>
</dbReference>
<dbReference type="RefSeq" id="WP_042519515.1">
    <property type="nucleotide sequence ID" value="NZ_JAXESS010000104.1"/>
</dbReference>
<dbReference type="AlphaFoldDB" id="A0A0D0ITD7"/>
<dbReference type="InterPro" id="IPR009045">
    <property type="entry name" value="Zn_M74/Hedgehog-like"/>
</dbReference>
<keyword evidence="2" id="KW-1185">Reference proteome</keyword>
<dbReference type="SUPFAM" id="SSF55166">
    <property type="entry name" value="Hedgehog/DD-peptidase"/>
    <property type="match status" value="1"/>
</dbReference>
<dbReference type="STRING" id="1602171.ST44_08240"/>
<proteinExistence type="predicted"/>
<dbReference type="InterPro" id="IPR043769">
    <property type="entry name" value="DUF5715"/>
</dbReference>
<dbReference type="Pfam" id="PF18979">
    <property type="entry name" value="DUF5715"/>
    <property type="match status" value="1"/>
</dbReference>
<dbReference type="EMBL" id="JXQK01000061">
    <property type="protein sequence ID" value="KIP61962.1"/>
    <property type="molecule type" value="Genomic_DNA"/>
</dbReference>
<protein>
    <submittedName>
        <fullName evidence="1">Uncharacterized protein</fullName>
    </submittedName>
</protein>
<name>A0A0D0ITD7_9BACT</name>
<accession>A0A0D0ITD7</accession>
<comment type="caution">
    <text evidence="1">The sequence shown here is derived from an EMBL/GenBank/DDBJ whole genome shotgun (WGS) entry which is preliminary data.</text>
</comment>
<evidence type="ECO:0000313" key="2">
    <source>
        <dbReference type="Proteomes" id="UP000032046"/>
    </source>
</evidence>
<sequence>MKITKKQYILAFFTIVAVLAIIRCTSPKIAEGGSKEEMMPGDTLATPTATALADDVEKGVKAEIRFFDEKGNIVKNRIYSVPRFCDAFPDSNNVQLASAKEHGVKPVLNRADAEKRHKELVYIGANPFFCVDKLKRSTPYLVPRAANLLGDIGQSFMDSLAIKGIPLHKCIVTSVLRTREDVERLRTTNRNATENSCHLYGTTFDICYNRYTRVNDPEGKQMKATGNDTLKWVLSEVLRDMRVANRCYIKYEVKQGCFHITVR</sequence>